<keyword evidence="2" id="KW-0349">Heme</keyword>
<comment type="similarity">
    <text evidence="6">Belongs to the heme-containing dehydratase family.</text>
</comment>
<comment type="cofactor">
    <cofactor evidence="1">
        <name>heme b</name>
        <dbReference type="ChEBI" id="CHEBI:60344"/>
    </cofactor>
</comment>
<keyword evidence="4" id="KW-0408">Iron</keyword>
<evidence type="ECO:0000313" key="8">
    <source>
        <dbReference type="Proteomes" id="UP000245974"/>
    </source>
</evidence>
<dbReference type="GO" id="GO:0046872">
    <property type="term" value="F:metal ion binding"/>
    <property type="evidence" value="ECO:0007669"/>
    <property type="project" value="UniProtKB-KW"/>
</dbReference>
<dbReference type="EMBL" id="OOGT01000047">
    <property type="protein sequence ID" value="SPL70216.1"/>
    <property type="molecule type" value="Genomic_DNA"/>
</dbReference>
<keyword evidence="8" id="KW-1185">Reference proteome</keyword>
<evidence type="ECO:0000256" key="5">
    <source>
        <dbReference type="ARBA" id="ARBA00023239"/>
    </source>
</evidence>
<dbReference type="Proteomes" id="UP000245974">
    <property type="component" value="Unassembled WGS sequence"/>
</dbReference>
<dbReference type="InterPro" id="IPR025702">
    <property type="entry name" value="OXD"/>
</dbReference>
<reference evidence="8" key="1">
    <citation type="submission" date="2018-03" db="EMBL/GenBank/DDBJ databases">
        <authorList>
            <person name="Blom J."/>
        </authorList>
    </citation>
    <scope>NUCLEOTIDE SEQUENCE [LARGE SCALE GENOMIC DNA]</scope>
    <source>
        <strain evidence="8">KPC-SM-21</strain>
    </source>
</reference>
<keyword evidence="3" id="KW-0479">Metal-binding</keyword>
<name>A0A2U3MXR0_9GAMM</name>
<dbReference type="InParanoid" id="A0A2U3MXR0"/>
<dbReference type="EC" id="4.99.1.7" evidence="7"/>
<proteinExistence type="inferred from homology"/>
<evidence type="ECO:0000256" key="2">
    <source>
        <dbReference type="ARBA" id="ARBA00022617"/>
    </source>
</evidence>
<dbReference type="Pfam" id="PF13816">
    <property type="entry name" value="Dehydratase_hem"/>
    <property type="match status" value="1"/>
</dbReference>
<evidence type="ECO:0000256" key="4">
    <source>
        <dbReference type="ARBA" id="ARBA00023004"/>
    </source>
</evidence>
<protein>
    <submittedName>
        <fullName evidence="7">Phenylacetaldoxime dehydratase</fullName>
        <ecNumber evidence="7">4.99.1.7</ecNumber>
    </submittedName>
</protein>
<dbReference type="RefSeq" id="WP_121973712.1">
    <property type="nucleotide sequence ID" value="NZ_OOGT01000047.1"/>
</dbReference>
<sequence length="346" mass="40249">MESAIPESLRTEPTKARTMNAGYVPPYPAWTTRFAADVKQVVMAYFGIQSKQKLDIDSLEPFTYRFIGDDAPGYWVPAYEQDSKGYHNLITIGYWADVTTFHRWAKQSGFFEWWHDNERETENIGYFLEIYYPEIGQFETIFSVQNAPEGIAHLAVSMSDEIQEHGYYGSMRDRLPCAQIDDLNHEQSRVGSCTSQSHTRIKLQGRKNLCLIRSGQDWSYTQDKERRLYLAQVEPVLQKGMLFLRDEGSAEGCINCRYMTVLDKDTGQPTERTFGLAQFIDLEHLEAWAKSHPTHVEIFGQFMNYVQTMNYQINLRLFHEVIVVPEQSQYFEYINCHAQTGLLKYK</sequence>
<dbReference type="AlphaFoldDB" id="A0A2U3MXR0"/>
<evidence type="ECO:0000313" key="7">
    <source>
        <dbReference type="EMBL" id="SPL70216.1"/>
    </source>
</evidence>
<organism evidence="7 8">
    <name type="scientific">Acinetobacter stercoris</name>
    <dbReference type="NCBI Taxonomy" id="2126983"/>
    <lineage>
        <taxon>Bacteria</taxon>
        <taxon>Pseudomonadati</taxon>
        <taxon>Pseudomonadota</taxon>
        <taxon>Gammaproteobacteria</taxon>
        <taxon>Moraxellales</taxon>
        <taxon>Moraxellaceae</taxon>
        <taxon>Acinetobacter</taxon>
    </lineage>
</organism>
<dbReference type="OrthoDB" id="3807625at2"/>
<keyword evidence="5 7" id="KW-0456">Lyase</keyword>
<evidence type="ECO:0000256" key="3">
    <source>
        <dbReference type="ARBA" id="ARBA00022723"/>
    </source>
</evidence>
<dbReference type="GO" id="GO:0016829">
    <property type="term" value="F:lyase activity"/>
    <property type="evidence" value="ECO:0007669"/>
    <property type="project" value="UniProtKB-KW"/>
</dbReference>
<evidence type="ECO:0000256" key="1">
    <source>
        <dbReference type="ARBA" id="ARBA00001970"/>
    </source>
</evidence>
<evidence type="ECO:0000256" key="6">
    <source>
        <dbReference type="ARBA" id="ARBA00034312"/>
    </source>
</evidence>
<accession>A0A2U3MXR0</accession>
<gene>
    <name evidence="7" type="primary">oxd</name>
    <name evidence="7" type="ORF">KPC_1394</name>
</gene>